<dbReference type="AlphaFoldDB" id="A0A1G2BSI1"/>
<name>A0A1G2BSI1_9BACT</name>
<dbReference type="EMBL" id="MHKO01000051">
    <property type="protein sequence ID" value="OGY91197.1"/>
    <property type="molecule type" value="Genomic_DNA"/>
</dbReference>
<proteinExistence type="inferred from homology"/>
<evidence type="ECO:0000313" key="4">
    <source>
        <dbReference type="Proteomes" id="UP000178109"/>
    </source>
</evidence>
<feature type="domain" description="Bacterial type II secretion system protein E" evidence="2">
    <location>
        <begin position="46"/>
        <end position="291"/>
    </location>
</feature>
<dbReference type="Proteomes" id="UP000178109">
    <property type="component" value="Unassembled WGS sequence"/>
</dbReference>
<sequence length="369" mass="40687">MPDTTEQPAPLKDSPTDILHFEKWLAILGERQATDLHLAVGNVPMLRLDGAITPLLEEDILTAERLNTIVRHLLAEDELKILESEREVIVSQTLKKVMRFRIHVFYSRSFLSLSMRYLPAEEPNLEALGLPDLIKECRTAERGLLFITGPFDSGRTTTVRALLSAINQTRADYIVTLEKPIEYLIPSVKSVVVQRAIGRDAKDFASALTALNEEDANVIVISKLDTQETVEQALTLAASGRLIIAVGDSRHALGLIEQLRDLFPESQRSRVLSLLADSLIGIVAQLLLPRLGGGRILISEVLRGTNPVKSLIRDNKLVQLRTIMQTARAEGMVTLDQSLAQAVKSGSVALATAKEQAIDQNQFNSLVSH</sequence>
<comment type="similarity">
    <text evidence="1">Belongs to the GSP E family.</text>
</comment>
<organism evidence="3 4">
    <name type="scientific">Candidatus Komeilibacteria bacterium RIFCSPLOWO2_02_FULL_48_11</name>
    <dbReference type="NCBI Taxonomy" id="1798553"/>
    <lineage>
        <taxon>Bacteria</taxon>
        <taxon>Candidatus Komeiliibacteriota</taxon>
    </lineage>
</organism>
<protein>
    <recommendedName>
        <fullName evidence="2">Bacterial type II secretion system protein E domain-containing protein</fullName>
    </recommendedName>
</protein>
<dbReference type="InterPro" id="IPR027417">
    <property type="entry name" value="P-loop_NTPase"/>
</dbReference>
<evidence type="ECO:0000256" key="1">
    <source>
        <dbReference type="ARBA" id="ARBA00006611"/>
    </source>
</evidence>
<dbReference type="Pfam" id="PF00437">
    <property type="entry name" value="T2SSE"/>
    <property type="match status" value="1"/>
</dbReference>
<dbReference type="InterPro" id="IPR050921">
    <property type="entry name" value="T4SS_GSP_E_ATPase"/>
</dbReference>
<evidence type="ECO:0000313" key="3">
    <source>
        <dbReference type="EMBL" id="OGY91197.1"/>
    </source>
</evidence>
<dbReference type="Gene3D" id="3.40.50.300">
    <property type="entry name" value="P-loop containing nucleotide triphosphate hydrolases"/>
    <property type="match status" value="1"/>
</dbReference>
<dbReference type="SUPFAM" id="SSF52540">
    <property type="entry name" value="P-loop containing nucleoside triphosphate hydrolases"/>
    <property type="match status" value="1"/>
</dbReference>
<dbReference type="Gene3D" id="3.30.450.90">
    <property type="match status" value="1"/>
</dbReference>
<dbReference type="InterPro" id="IPR001482">
    <property type="entry name" value="T2SS/T4SS_dom"/>
</dbReference>
<comment type="caution">
    <text evidence="3">The sequence shown here is derived from an EMBL/GenBank/DDBJ whole genome shotgun (WGS) entry which is preliminary data.</text>
</comment>
<dbReference type="PANTHER" id="PTHR30486">
    <property type="entry name" value="TWITCHING MOTILITY PROTEIN PILT"/>
    <property type="match status" value="1"/>
</dbReference>
<reference evidence="3 4" key="1">
    <citation type="journal article" date="2016" name="Nat. Commun.">
        <title>Thousands of microbial genomes shed light on interconnected biogeochemical processes in an aquifer system.</title>
        <authorList>
            <person name="Anantharaman K."/>
            <person name="Brown C.T."/>
            <person name="Hug L.A."/>
            <person name="Sharon I."/>
            <person name="Castelle C.J."/>
            <person name="Probst A.J."/>
            <person name="Thomas B.C."/>
            <person name="Singh A."/>
            <person name="Wilkins M.J."/>
            <person name="Karaoz U."/>
            <person name="Brodie E.L."/>
            <person name="Williams K.H."/>
            <person name="Hubbard S.S."/>
            <person name="Banfield J.F."/>
        </authorList>
    </citation>
    <scope>NUCLEOTIDE SEQUENCE [LARGE SCALE GENOMIC DNA]</scope>
</reference>
<accession>A0A1G2BSI1</accession>
<gene>
    <name evidence="3" type="ORF">A3H70_02530</name>
</gene>
<dbReference type="GO" id="GO:0016887">
    <property type="term" value="F:ATP hydrolysis activity"/>
    <property type="evidence" value="ECO:0007669"/>
    <property type="project" value="InterPro"/>
</dbReference>
<dbReference type="STRING" id="1798553.A3H70_02530"/>
<evidence type="ECO:0000259" key="2">
    <source>
        <dbReference type="Pfam" id="PF00437"/>
    </source>
</evidence>